<dbReference type="PANTHER" id="PTHR30032:SF4">
    <property type="entry name" value="AMIDASE ENHANCER"/>
    <property type="match status" value="1"/>
</dbReference>
<name>A0A644WMQ0_9ZZZZ</name>
<dbReference type="InterPro" id="IPR013486">
    <property type="entry name" value="SpoIID/LytB"/>
</dbReference>
<dbReference type="AlphaFoldDB" id="A0A644WMQ0"/>
<feature type="domain" description="Sporulation stage II protein D amidase enhancer LytB N-terminal" evidence="1">
    <location>
        <begin position="98"/>
        <end position="184"/>
    </location>
</feature>
<sequence>MRIHADKSIHALDLIVFSGTYQLQDTTGNTIKLFNKGDSLHIEPFGYDLVIFTKTDTIFCGKHLKLRGVGFLNIFQLTTNKIIRLYDDDLIAYLRVDKSIWLSNEVELEHYVAGVVQAEAGVAKNSEFYKVQAVAVRTYALKNIDKHAEDGYNLCDQTCCQVYKGRCANTEIMLAASKTAGQVIIDSTTKQLIIAVFHSNSGGQTCNSEDVWGRPLPYLRSVNDPYSVSQTSYSWQKSMPRSEWLNYLKNNFSYNINDPAAVAKVTSFTQNSRQVYLTGNIGLRKIREDLKLRSTYFNISEDGDNVKFTGRGFGHGVGMSQEGAINMAKQGFTYIDILKFYYLGIEITTLEELSKTE</sequence>
<proteinExistence type="predicted"/>
<dbReference type="EMBL" id="VSSQ01001109">
    <property type="protein sequence ID" value="MPM05196.1"/>
    <property type="molecule type" value="Genomic_DNA"/>
</dbReference>
<comment type="caution">
    <text evidence="2">The sequence shown here is derived from an EMBL/GenBank/DDBJ whole genome shotgun (WGS) entry which is preliminary data.</text>
</comment>
<organism evidence="2">
    <name type="scientific">bioreactor metagenome</name>
    <dbReference type="NCBI Taxonomy" id="1076179"/>
    <lineage>
        <taxon>unclassified sequences</taxon>
        <taxon>metagenomes</taxon>
        <taxon>ecological metagenomes</taxon>
    </lineage>
</organism>
<dbReference type="PANTHER" id="PTHR30032">
    <property type="entry name" value="N-ACETYLMURAMOYL-L-ALANINE AMIDASE-RELATED"/>
    <property type="match status" value="1"/>
</dbReference>
<dbReference type="NCBIfam" id="TIGR02669">
    <property type="entry name" value="SpoIID_LytB"/>
    <property type="match status" value="1"/>
</dbReference>
<accession>A0A644WMQ0</accession>
<dbReference type="GO" id="GO:0030288">
    <property type="term" value="C:outer membrane-bounded periplasmic space"/>
    <property type="evidence" value="ECO:0007669"/>
    <property type="project" value="TreeGrafter"/>
</dbReference>
<reference evidence="2" key="1">
    <citation type="submission" date="2019-08" db="EMBL/GenBank/DDBJ databases">
        <authorList>
            <person name="Kucharzyk K."/>
            <person name="Murdoch R.W."/>
            <person name="Higgins S."/>
            <person name="Loffler F."/>
        </authorList>
    </citation>
    <scope>NUCLEOTIDE SEQUENCE</scope>
</reference>
<protein>
    <recommendedName>
        <fullName evidence="1">Sporulation stage II protein D amidase enhancer LytB N-terminal domain-containing protein</fullName>
    </recommendedName>
</protein>
<dbReference type="GO" id="GO:0030435">
    <property type="term" value="P:sporulation resulting in formation of a cellular spore"/>
    <property type="evidence" value="ECO:0007669"/>
    <property type="project" value="InterPro"/>
</dbReference>
<dbReference type="InterPro" id="IPR051922">
    <property type="entry name" value="Bact_Sporulation_Assoc"/>
</dbReference>
<gene>
    <name evidence="2" type="ORF">SDC9_51484</name>
</gene>
<dbReference type="InterPro" id="IPR013693">
    <property type="entry name" value="SpoIID/LytB_N"/>
</dbReference>
<dbReference type="Pfam" id="PF08486">
    <property type="entry name" value="SpoIID"/>
    <property type="match status" value="1"/>
</dbReference>
<evidence type="ECO:0000259" key="1">
    <source>
        <dbReference type="Pfam" id="PF08486"/>
    </source>
</evidence>
<evidence type="ECO:0000313" key="2">
    <source>
        <dbReference type="EMBL" id="MPM05196.1"/>
    </source>
</evidence>